<proteinExistence type="predicted"/>
<dbReference type="Proteomes" id="UP000499080">
    <property type="component" value="Unassembled WGS sequence"/>
</dbReference>
<protein>
    <submittedName>
        <fullName evidence="1">Uncharacterized protein</fullName>
    </submittedName>
</protein>
<dbReference type="AlphaFoldDB" id="A0A4Y2TE14"/>
<accession>A0A4Y2TE14</accession>
<reference evidence="1 2" key="1">
    <citation type="journal article" date="2019" name="Sci. Rep.">
        <title>Orb-weaving spider Araneus ventricosus genome elucidates the spidroin gene catalogue.</title>
        <authorList>
            <person name="Kono N."/>
            <person name="Nakamura H."/>
            <person name="Ohtoshi R."/>
            <person name="Moran D.A.P."/>
            <person name="Shinohara A."/>
            <person name="Yoshida Y."/>
            <person name="Fujiwara M."/>
            <person name="Mori M."/>
            <person name="Tomita M."/>
            <person name="Arakawa K."/>
        </authorList>
    </citation>
    <scope>NUCLEOTIDE SEQUENCE [LARGE SCALE GENOMIC DNA]</scope>
</reference>
<name>A0A4Y2TE14_ARAVE</name>
<evidence type="ECO:0000313" key="2">
    <source>
        <dbReference type="Proteomes" id="UP000499080"/>
    </source>
</evidence>
<dbReference type="EMBL" id="BGPR01027956">
    <property type="protein sequence ID" value="GBN98832.1"/>
    <property type="molecule type" value="Genomic_DNA"/>
</dbReference>
<evidence type="ECO:0000313" key="1">
    <source>
        <dbReference type="EMBL" id="GBN98832.1"/>
    </source>
</evidence>
<keyword evidence="2" id="KW-1185">Reference proteome</keyword>
<sequence length="135" mass="15171">MEFIRVSYRVRQPIDVIEEMVSSVFRLDGIQGDLTIFIIQARVGGGGLLALARQMECSSRVEGHGWCSGIPWLRQCPGLRGALGGRPDISSLTEPWNIPNNFLYTVHPFAAAFVEPHIYMDFFAEDISRDLQCEI</sequence>
<gene>
    <name evidence="1" type="ORF">AVEN_219926_1</name>
</gene>
<organism evidence="1 2">
    <name type="scientific">Araneus ventricosus</name>
    <name type="common">Orbweaver spider</name>
    <name type="synonym">Epeira ventricosa</name>
    <dbReference type="NCBI Taxonomy" id="182803"/>
    <lineage>
        <taxon>Eukaryota</taxon>
        <taxon>Metazoa</taxon>
        <taxon>Ecdysozoa</taxon>
        <taxon>Arthropoda</taxon>
        <taxon>Chelicerata</taxon>
        <taxon>Arachnida</taxon>
        <taxon>Araneae</taxon>
        <taxon>Araneomorphae</taxon>
        <taxon>Entelegynae</taxon>
        <taxon>Araneoidea</taxon>
        <taxon>Araneidae</taxon>
        <taxon>Araneus</taxon>
    </lineage>
</organism>
<comment type="caution">
    <text evidence="1">The sequence shown here is derived from an EMBL/GenBank/DDBJ whole genome shotgun (WGS) entry which is preliminary data.</text>
</comment>